<dbReference type="GO" id="GO:0016740">
    <property type="term" value="F:transferase activity"/>
    <property type="evidence" value="ECO:0007669"/>
    <property type="project" value="UniProtKB-KW"/>
</dbReference>
<sequence>MSATTAKHISECFIKPKYEVEEAKKPYYLAPMDLTMFCVHYIQKGLLFTKPSQFNGQPYSTQNLLESLKDSLSLTLVHFYPLAGRLVTQVDEDQHQCLIFVDCNKGPGAKLIHATLDMTVSDILSPTDVPLVVQSFFDHDRAVNHDGHNESLLTIQVTELVDGIFIGCSMNHALGDGTSYWLFWNMWSEIHQSKHKELVPVSRMPVLERWFPKGYGPTLYLPYVHPDEFVTRHEAPRLRERIFHFSPKSMARLKEKANEENIGNNISTISSFKALSALCWRTIVRANGLSRDQVTNCRLATNNRHRLDPPLSPEYFGNCISAMATPTTVGELLDNNLGWAAALLHQSVLNHSDKVVRDFVNKWLQAPYVYPMGMFDSSSVMMGSSPRFDMYGNEFGLGKAIALRSGYANKFVGKVTSYEGYEGGGSVDLEICLPPDSMKALESDEEFMSAVSSPSIDNVTI</sequence>
<dbReference type="Pfam" id="PF02458">
    <property type="entry name" value="Transferase"/>
    <property type="match status" value="1"/>
</dbReference>
<reference evidence="2" key="2">
    <citation type="submission" date="2021-03" db="UniProtKB">
        <authorList>
            <consortium name="EnsemblPlants"/>
        </authorList>
    </citation>
    <scope>IDENTIFICATION</scope>
</reference>
<evidence type="ECO:0000256" key="1">
    <source>
        <dbReference type="ARBA" id="ARBA00022679"/>
    </source>
</evidence>
<accession>A0A803LTZ0</accession>
<gene>
    <name evidence="2" type="primary">LOC110730149</name>
</gene>
<dbReference type="PANTHER" id="PTHR31896:SF12">
    <property type="entry name" value="HXXXD-TYPE ACYL-TRANSFERASE FAMILY PROTEIN"/>
    <property type="match status" value="1"/>
</dbReference>
<proteinExistence type="predicted"/>
<organism evidence="2 3">
    <name type="scientific">Chenopodium quinoa</name>
    <name type="common">Quinoa</name>
    <dbReference type="NCBI Taxonomy" id="63459"/>
    <lineage>
        <taxon>Eukaryota</taxon>
        <taxon>Viridiplantae</taxon>
        <taxon>Streptophyta</taxon>
        <taxon>Embryophyta</taxon>
        <taxon>Tracheophyta</taxon>
        <taxon>Spermatophyta</taxon>
        <taxon>Magnoliopsida</taxon>
        <taxon>eudicotyledons</taxon>
        <taxon>Gunneridae</taxon>
        <taxon>Pentapetalae</taxon>
        <taxon>Caryophyllales</taxon>
        <taxon>Chenopodiaceae</taxon>
        <taxon>Chenopodioideae</taxon>
        <taxon>Atripliceae</taxon>
        <taxon>Chenopodium</taxon>
    </lineage>
</organism>
<dbReference type="AlphaFoldDB" id="A0A803LTZ0"/>
<dbReference type="Proteomes" id="UP000596660">
    <property type="component" value="Unplaced"/>
</dbReference>
<name>A0A803LTZ0_CHEQI</name>
<reference evidence="2" key="1">
    <citation type="journal article" date="2017" name="Nature">
        <title>The genome of Chenopodium quinoa.</title>
        <authorList>
            <person name="Jarvis D.E."/>
            <person name="Ho Y.S."/>
            <person name="Lightfoot D.J."/>
            <person name="Schmoeckel S.M."/>
            <person name="Li B."/>
            <person name="Borm T.J.A."/>
            <person name="Ohyanagi H."/>
            <person name="Mineta K."/>
            <person name="Michell C.T."/>
            <person name="Saber N."/>
            <person name="Kharbatia N.M."/>
            <person name="Rupper R.R."/>
            <person name="Sharp A.R."/>
            <person name="Dally N."/>
            <person name="Boughton B.A."/>
            <person name="Woo Y.H."/>
            <person name="Gao G."/>
            <person name="Schijlen E.G.W.M."/>
            <person name="Guo X."/>
            <person name="Momin A.A."/>
            <person name="Negrao S."/>
            <person name="Al-Babili S."/>
            <person name="Gehring C."/>
            <person name="Roessner U."/>
            <person name="Jung C."/>
            <person name="Murphy K."/>
            <person name="Arold S.T."/>
            <person name="Gojobori T."/>
            <person name="van der Linden C.G."/>
            <person name="van Loo E.N."/>
            <person name="Jellen E.N."/>
            <person name="Maughan P.J."/>
            <person name="Tester M."/>
        </authorList>
    </citation>
    <scope>NUCLEOTIDE SEQUENCE [LARGE SCALE GENOMIC DNA]</scope>
    <source>
        <strain evidence="2">cv. PI 614886</strain>
    </source>
</reference>
<dbReference type="InterPro" id="IPR023213">
    <property type="entry name" value="CAT-like_dom_sf"/>
</dbReference>
<keyword evidence="3" id="KW-1185">Reference proteome</keyword>
<keyword evidence="1" id="KW-0808">Transferase</keyword>
<dbReference type="GeneID" id="110730149"/>
<dbReference type="RefSeq" id="XP_021765618.1">
    <property type="nucleotide sequence ID" value="XM_021909926.1"/>
</dbReference>
<dbReference type="EnsemblPlants" id="AUR62018684-RA">
    <property type="protein sequence ID" value="AUR62018684-RA:cds"/>
    <property type="gene ID" value="AUR62018684"/>
</dbReference>
<dbReference type="PANTHER" id="PTHR31896">
    <property type="entry name" value="FAMILY REGULATORY PROTEIN, PUTATIVE (AFU_ORTHOLOGUE AFUA_3G14730)-RELATED"/>
    <property type="match status" value="1"/>
</dbReference>
<dbReference type="KEGG" id="cqi:110730149"/>
<dbReference type="Gene3D" id="3.30.559.10">
    <property type="entry name" value="Chloramphenicol acetyltransferase-like domain"/>
    <property type="match status" value="2"/>
</dbReference>
<dbReference type="OMA" id="SIDMEIC"/>
<protein>
    <submittedName>
        <fullName evidence="2">Uncharacterized protein</fullName>
    </submittedName>
</protein>
<evidence type="ECO:0000313" key="3">
    <source>
        <dbReference type="Proteomes" id="UP000596660"/>
    </source>
</evidence>
<dbReference type="OrthoDB" id="1862401at2759"/>
<dbReference type="Gramene" id="AUR62018684-RA">
    <property type="protein sequence ID" value="AUR62018684-RA:cds"/>
    <property type="gene ID" value="AUR62018684"/>
</dbReference>
<evidence type="ECO:0000313" key="2">
    <source>
        <dbReference type="EnsemblPlants" id="AUR62018684-RA:cds"/>
    </source>
</evidence>
<dbReference type="InterPro" id="IPR051283">
    <property type="entry name" value="Sec_Metabolite_Acyltrans"/>
</dbReference>